<evidence type="ECO:0000256" key="1">
    <source>
        <dbReference type="SAM" id="MobiDB-lite"/>
    </source>
</evidence>
<dbReference type="Proteomes" id="UP000076552">
    <property type="component" value="Unassembled WGS sequence"/>
</dbReference>
<feature type="non-terminal residue" evidence="2">
    <location>
        <position position="1"/>
    </location>
</feature>
<feature type="region of interest" description="Disordered" evidence="1">
    <location>
        <begin position="488"/>
        <end position="513"/>
    </location>
</feature>
<dbReference type="EMBL" id="LFIV01000165">
    <property type="protein sequence ID" value="KZL66731.1"/>
    <property type="molecule type" value="Genomic_DNA"/>
</dbReference>
<dbReference type="PANTHER" id="PTHR31644">
    <property type="entry name" value="TRANSCRIPTIONAL ACTIVATOR ARO80-RELATED"/>
    <property type="match status" value="1"/>
</dbReference>
<gene>
    <name evidence="2" type="ORF">CT0861_11577</name>
</gene>
<dbReference type="GO" id="GO:0000981">
    <property type="term" value="F:DNA-binding transcription factor activity, RNA polymerase II-specific"/>
    <property type="evidence" value="ECO:0007669"/>
    <property type="project" value="TreeGrafter"/>
</dbReference>
<dbReference type="AlphaFoldDB" id="A0A166PG27"/>
<comment type="caution">
    <text evidence="2">The sequence shown here is derived from an EMBL/GenBank/DDBJ whole genome shotgun (WGS) entry which is preliminary data.</text>
</comment>
<feature type="compositionally biased region" description="Low complexity" evidence="1">
    <location>
        <begin position="488"/>
        <end position="500"/>
    </location>
</feature>
<dbReference type="CDD" id="cd12148">
    <property type="entry name" value="fungal_TF_MHR"/>
    <property type="match status" value="1"/>
</dbReference>
<feature type="compositionally biased region" description="Polar residues" evidence="1">
    <location>
        <begin position="57"/>
        <end position="73"/>
    </location>
</feature>
<dbReference type="InterPro" id="IPR052780">
    <property type="entry name" value="AAA_Catabolism_Regulators"/>
</dbReference>
<evidence type="ECO:0000313" key="3">
    <source>
        <dbReference type="Proteomes" id="UP000076552"/>
    </source>
</evidence>
<organism evidence="2 3">
    <name type="scientific">Colletotrichum tofieldiae</name>
    <dbReference type="NCBI Taxonomy" id="708197"/>
    <lineage>
        <taxon>Eukaryota</taxon>
        <taxon>Fungi</taxon>
        <taxon>Dikarya</taxon>
        <taxon>Ascomycota</taxon>
        <taxon>Pezizomycotina</taxon>
        <taxon>Sordariomycetes</taxon>
        <taxon>Hypocreomycetidae</taxon>
        <taxon>Glomerellales</taxon>
        <taxon>Glomerellaceae</taxon>
        <taxon>Colletotrichum</taxon>
        <taxon>Colletotrichum spaethianum species complex</taxon>
    </lineage>
</organism>
<sequence length="782" mass="84674">LATSRRGGRRPRKFVRLPQADSDVLRQRLDAPAAPYDSVAGIDSVSSSAINREEQLQHSTSPESQGHNEQPWSCSPEDGPSGRPASWPGTASRPDSPGGQSTQSLKSSGDIEGHITSSDLLNPSDALNLLAQVADLDGEESHEEIQDLPSIKSGSNDKRSPKRGSRKPSTPAATHYPPISDGILSVSVASRLLASYIEHFHPFFPVADKCILGHTSAAVSHLIESEPHLLTAIFTVASKDEPSLSRVHEACSRYMETLISKLIYKGSTTVGAVEALLILAQWAPQRLQEKPTVGRGEEDEGAWMQIGVAIRLGYLQSLEQTGLLSDKTSPSSETFRRKRIAWAACYMSDREVSIRVGKGFWSRGPGPSTIPRSADFPSLRMQEAGSDNLGQLFQAQLELIQLFSNAHDILYSSSSHRAQLYLGGEYVRYIDDSFAVLRKWKIVWGSLNFTPLIKTGLNLSYEFLRLYINAFAFQATINRAITKARQQQIQQNQQNQQQQQHHNGNGAPGSRAQARQATAINSPLFADLASTPDARFIYESMDAANSLLNILNTSVDPATGLRYMPLKYYLYVIYAAVFLFKARLAGALGSEASDSVRRSINVTIECLQQSSLSAHSLGQRYARLLSLLWRSKPQEHHYEQQPPSQLATAATGLHGRDADGPGAVGPGFAPALTNGSAAVPAPVMSNVPNPSAGFGVDAHAEQQGFGDAGNGQGHSGMAAFPPQSDLLCRGFSWRDLDDLGQFIGPADMNFSDPGNLAAMGGSINLDDGAAYNVLWPGNDVVF</sequence>
<accession>A0A166PG27</accession>
<proteinExistence type="predicted"/>
<protein>
    <submittedName>
        <fullName evidence="2">C6 transcription factor</fullName>
    </submittedName>
</protein>
<dbReference type="GO" id="GO:0005634">
    <property type="term" value="C:nucleus"/>
    <property type="evidence" value="ECO:0007669"/>
    <property type="project" value="TreeGrafter"/>
</dbReference>
<dbReference type="STRING" id="708197.A0A166PG27"/>
<name>A0A166PG27_9PEZI</name>
<reference evidence="2 3" key="1">
    <citation type="submission" date="2015-06" db="EMBL/GenBank/DDBJ databases">
        <title>Survival trade-offs in plant roots during colonization by closely related pathogenic and mutualistic fungi.</title>
        <authorList>
            <person name="Hacquard S."/>
            <person name="Kracher B."/>
            <person name="Hiruma K."/>
            <person name="Weinman A."/>
            <person name="Muench P."/>
            <person name="Garrido Oter R."/>
            <person name="Ver Loren van Themaat E."/>
            <person name="Dallerey J.-F."/>
            <person name="Damm U."/>
            <person name="Henrissat B."/>
            <person name="Lespinet O."/>
            <person name="Thon M."/>
            <person name="Kemen E."/>
            <person name="McHardy A.C."/>
            <person name="Schulze-Lefert P."/>
            <person name="O'Connell R.J."/>
        </authorList>
    </citation>
    <scope>NUCLEOTIDE SEQUENCE [LARGE SCALE GENOMIC DNA]</scope>
    <source>
        <strain evidence="2 3">0861</strain>
    </source>
</reference>
<keyword evidence="3" id="KW-1185">Reference proteome</keyword>
<feature type="compositionally biased region" description="Basic residues" evidence="1">
    <location>
        <begin position="1"/>
        <end position="15"/>
    </location>
</feature>
<feature type="compositionally biased region" description="Polar residues" evidence="1">
    <location>
        <begin position="98"/>
        <end position="107"/>
    </location>
</feature>
<dbReference type="PANTHER" id="PTHR31644:SF1">
    <property type="entry name" value="ZN(II)2CYS6 TRANSCRIPTION FACTOR (EUROFUNG)"/>
    <property type="match status" value="1"/>
</dbReference>
<feature type="region of interest" description="Disordered" evidence="1">
    <location>
        <begin position="138"/>
        <end position="176"/>
    </location>
</feature>
<evidence type="ECO:0000313" key="2">
    <source>
        <dbReference type="EMBL" id="KZL66731.1"/>
    </source>
</evidence>
<feature type="region of interest" description="Disordered" evidence="1">
    <location>
        <begin position="1"/>
        <end position="119"/>
    </location>
</feature>